<dbReference type="AlphaFoldDB" id="A0A5J5EDB1"/>
<organism evidence="2 3">
    <name type="scientific">Sphaerosporella brunnea</name>
    <dbReference type="NCBI Taxonomy" id="1250544"/>
    <lineage>
        <taxon>Eukaryota</taxon>
        <taxon>Fungi</taxon>
        <taxon>Dikarya</taxon>
        <taxon>Ascomycota</taxon>
        <taxon>Pezizomycotina</taxon>
        <taxon>Pezizomycetes</taxon>
        <taxon>Pezizales</taxon>
        <taxon>Pyronemataceae</taxon>
        <taxon>Sphaerosporella</taxon>
    </lineage>
</organism>
<evidence type="ECO:0000313" key="3">
    <source>
        <dbReference type="Proteomes" id="UP000326924"/>
    </source>
</evidence>
<feature type="region of interest" description="Disordered" evidence="1">
    <location>
        <begin position="221"/>
        <end position="252"/>
    </location>
</feature>
<dbReference type="Proteomes" id="UP000326924">
    <property type="component" value="Unassembled WGS sequence"/>
</dbReference>
<feature type="compositionally biased region" description="Acidic residues" evidence="1">
    <location>
        <begin position="604"/>
        <end position="616"/>
    </location>
</feature>
<proteinExistence type="predicted"/>
<name>A0A5J5EDB1_9PEZI</name>
<keyword evidence="3" id="KW-1185">Reference proteome</keyword>
<feature type="region of interest" description="Disordered" evidence="1">
    <location>
        <begin position="533"/>
        <end position="616"/>
    </location>
</feature>
<dbReference type="InParanoid" id="A0A5J5EDB1"/>
<accession>A0A5J5EDB1</accession>
<feature type="compositionally biased region" description="Acidic residues" evidence="1">
    <location>
        <begin position="560"/>
        <end position="570"/>
    </location>
</feature>
<evidence type="ECO:0008006" key="4">
    <source>
        <dbReference type="Google" id="ProtNLM"/>
    </source>
</evidence>
<sequence>MSVEMSDVIKTASSDAVTATAGPSRRQPPKNDVLRTIFETFERADAAFEKLHRTQEKQEEDEEMIDILVEEKHQTLRARVQELHDLLSKTQEIDAAQKAFVLQECQQFGAQVKTETLRLGSTVEQLKQYTDAVAGKLRVVVARVERQLEALMTEFNQVTVRLDRLYDRDKSNPGPLASIRRAIRQQTEAHNAEVESLQARVLIAEDLAGQVDDLRQQVRELQDARHDAQRQSAGRRRPRPEHTKILDIPKPPTFSGNKKGFRRWWAQVTEYLEVQPARLIPNDRVKIAWLRGLMKDGAQDWIGQWRKSTDRGEQPHTWDALEIDIRRRYLNPFEGSRALRELQQLKYEGDTHAFLTKFDLLNADAELTGHVYQQTLLKTLPKNITTRISLYEKTDSDAVFREYVLKAGVDTEDWEERMRDEDRRAWKTVLPSRRAAREDVSRQRLRGDPRPKWKAEHRFESQLHRETELAEIELSRRKYSDKFASVAEATKGVPKELVEARTKAGDCLRCGWPKGMQGQHRALQCHREVNPKPWRLQREGKEKGTRIAALSTGKRGREEEKEEDSGDDTDPSPAKRGRLDVAGLVGVAPGELDMSTAYSYPQEDFGEPESDVESEL</sequence>
<gene>
    <name evidence="2" type="ORF">FN846DRAFT_914141</name>
</gene>
<reference evidence="2 3" key="1">
    <citation type="submission" date="2019-09" db="EMBL/GenBank/DDBJ databases">
        <title>Draft genome of the ectomycorrhizal ascomycete Sphaerosporella brunnea.</title>
        <authorList>
            <consortium name="DOE Joint Genome Institute"/>
            <person name="Benucci G.M."/>
            <person name="Marozzi G."/>
            <person name="Antonielli L."/>
            <person name="Sanchez S."/>
            <person name="Marco P."/>
            <person name="Wang X."/>
            <person name="Falini L.B."/>
            <person name="Barry K."/>
            <person name="Haridas S."/>
            <person name="Lipzen A."/>
            <person name="Labutti K."/>
            <person name="Grigoriev I.V."/>
            <person name="Murat C."/>
            <person name="Martin F."/>
            <person name="Albertini E."/>
            <person name="Donnini D."/>
            <person name="Bonito G."/>
        </authorList>
    </citation>
    <scope>NUCLEOTIDE SEQUENCE [LARGE SCALE GENOMIC DNA]</scope>
    <source>
        <strain evidence="2 3">Sb_GMNB300</strain>
    </source>
</reference>
<dbReference type="EMBL" id="VXIS01000457">
    <property type="protein sequence ID" value="KAA8893354.1"/>
    <property type="molecule type" value="Genomic_DNA"/>
</dbReference>
<feature type="region of interest" description="Disordered" evidence="1">
    <location>
        <begin position="11"/>
        <end position="30"/>
    </location>
</feature>
<evidence type="ECO:0000256" key="1">
    <source>
        <dbReference type="SAM" id="MobiDB-lite"/>
    </source>
</evidence>
<comment type="caution">
    <text evidence="2">The sequence shown here is derived from an EMBL/GenBank/DDBJ whole genome shotgun (WGS) entry which is preliminary data.</text>
</comment>
<evidence type="ECO:0000313" key="2">
    <source>
        <dbReference type="EMBL" id="KAA8893354.1"/>
    </source>
</evidence>
<feature type="compositionally biased region" description="Basic and acidic residues" evidence="1">
    <location>
        <begin position="533"/>
        <end position="545"/>
    </location>
</feature>
<protein>
    <recommendedName>
        <fullName evidence="4">Retrotransposon gag domain-containing protein</fullName>
    </recommendedName>
</protein>